<evidence type="ECO:0000313" key="1">
    <source>
        <dbReference type="EMBL" id="CAG6500112.1"/>
    </source>
</evidence>
<proteinExistence type="predicted"/>
<accession>A0A8D8G883</accession>
<organism evidence="1">
    <name type="scientific">Culex pipiens</name>
    <name type="common">House mosquito</name>
    <dbReference type="NCBI Taxonomy" id="7175"/>
    <lineage>
        <taxon>Eukaryota</taxon>
        <taxon>Metazoa</taxon>
        <taxon>Ecdysozoa</taxon>
        <taxon>Arthropoda</taxon>
        <taxon>Hexapoda</taxon>
        <taxon>Insecta</taxon>
        <taxon>Pterygota</taxon>
        <taxon>Neoptera</taxon>
        <taxon>Endopterygota</taxon>
        <taxon>Diptera</taxon>
        <taxon>Nematocera</taxon>
        <taxon>Culicoidea</taxon>
        <taxon>Culicidae</taxon>
        <taxon>Culicinae</taxon>
        <taxon>Culicini</taxon>
        <taxon>Culex</taxon>
        <taxon>Culex</taxon>
    </lineage>
</organism>
<dbReference type="EMBL" id="HBUE01139591">
    <property type="protein sequence ID" value="CAG6500112.1"/>
    <property type="molecule type" value="Transcribed_RNA"/>
</dbReference>
<sequence length="104" mass="11692">MSSQRGKNKAQNMTLSDRQVGRPLKCPQVPFLLLDAQTTLSSFFSGVCRRLDLSLNVVPFMCTVHPDSSCMMCALFERQTVATKHKATAFMVISHLLFQRVNKV</sequence>
<reference evidence="1" key="1">
    <citation type="submission" date="2021-05" db="EMBL/GenBank/DDBJ databases">
        <authorList>
            <person name="Alioto T."/>
            <person name="Alioto T."/>
            <person name="Gomez Garrido J."/>
        </authorList>
    </citation>
    <scope>NUCLEOTIDE SEQUENCE</scope>
</reference>
<dbReference type="AlphaFoldDB" id="A0A8D8G883"/>
<protein>
    <submittedName>
        <fullName evidence="1">(northern house mosquito) hypothetical protein</fullName>
    </submittedName>
</protein>
<name>A0A8D8G883_CULPI</name>